<dbReference type="Pfam" id="PF00109">
    <property type="entry name" value="ketoacyl-synt"/>
    <property type="match status" value="1"/>
</dbReference>
<dbReference type="Pfam" id="PF02801">
    <property type="entry name" value="Ketoacyl-synt_C"/>
    <property type="match status" value="1"/>
</dbReference>
<dbReference type="InterPro" id="IPR016039">
    <property type="entry name" value="Thiolase-like"/>
</dbReference>
<organism evidence="5 6">
    <name type="scientific">Fusarium oxysporum f. sp. cubense (strain race 4)</name>
    <name type="common">Panama disease fungus</name>
    <dbReference type="NCBI Taxonomy" id="2502994"/>
    <lineage>
        <taxon>Eukaryota</taxon>
        <taxon>Fungi</taxon>
        <taxon>Dikarya</taxon>
        <taxon>Ascomycota</taxon>
        <taxon>Pezizomycotina</taxon>
        <taxon>Sordariomycetes</taxon>
        <taxon>Hypocreomycetidae</taxon>
        <taxon>Hypocreales</taxon>
        <taxon>Nectriaceae</taxon>
        <taxon>Fusarium</taxon>
        <taxon>Fusarium oxysporum species complex</taxon>
    </lineage>
</organism>
<dbReference type="STRING" id="1229665.N1RNU8"/>
<reference evidence="6" key="1">
    <citation type="submission" date="2012-09" db="EMBL/GenBank/DDBJ databases">
        <title>Genome sequencing and comparative transcriptomics of race 1 and race 4 of banana pathogen: Fusarium oxysporum f. sp. cubense.</title>
        <authorList>
            <person name="Fang X."/>
            <person name="Huang J."/>
        </authorList>
    </citation>
    <scope>NUCLEOTIDE SEQUENCE [LARGE SCALE GENOMIC DNA]</scope>
    <source>
        <strain evidence="6">race 4</strain>
    </source>
</reference>
<dbReference type="AlphaFoldDB" id="N1RNU8"/>
<dbReference type="HOGENOM" id="CLU_525402_0_0_1"/>
<dbReference type="InterPro" id="IPR050091">
    <property type="entry name" value="PKS_NRPS_Biosynth_Enz"/>
</dbReference>
<dbReference type="PROSITE" id="PS00606">
    <property type="entry name" value="KS3_1"/>
    <property type="match status" value="1"/>
</dbReference>
<evidence type="ECO:0000256" key="2">
    <source>
        <dbReference type="ARBA" id="ARBA00022553"/>
    </source>
</evidence>
<dbReference type="CDD" id="cd00833">
    <property type="entry name" value="PKS"/>
    <property type="match status" value="1"/>
</dbReference>
<dbReference type="GO" id="GO:0044550">
    <property type="term" value="P:secondary metabolite biosynthetic process"/>
    <property type="evidence" value="ECO:0007669"/>
    <property type="project" value="TreeGrafter"/>
</dbReference>
<sequence length="519" mass="56596">SPSLLICGSVISDPGHTYMSRIFSSIIHNPLVVDLRDAVIELPKLWSLLVEREPFLERLDASPVLQNLAEWTECINSSLPSAGQTSRNALLAVLTILAHISEYMIYLSSYDMSEETTVGTHGGEELLNAVLGSYPQSYVGVRLDASSIKITACKRFSMSLMRDLEEMGAVAKQVDLQGRYHHPAHEAVFQRLGDLDVSLNMLQFSQHNHPLVPRRNDSGQVVPMADATFYHGYGDDSIAIIGVSSPFPDSETPQRFWEDIRNNPPAKPSIWIHSIDLAFIRPTKLYHPGDIQSVILSDRKRELLHQHVSCDYEDNVNSHPLTAYSFTGTARAFSSGRISHFFGLNGPSMVIDTACSSSGVAIHTACRAIQSGQCSMALAKGSNLMGPEARLHQNLATTSFLSPTVQCRPFDACADGYRQSEGGGFVLLRRGSLKRLSVAVAVHDCILGVVAASAVNNTKGSGSITLPSAESQSHLYRLVLKTACLQPQQVSYVEAYGTGTQKGDLIERQSIENVFAGHG</sequence>
<dbReference type="InterPro" id="IPR020841">
    <property type="entry name" value="PKS_Beta-ketoAc_synthase_dom"/>
</dbReference>
<keyword evidence="6" id="KW-1185">Reference proteome</keyword>
<dbReference type="EMBL" id="KB726570">
    <property type="protein sequence ID" value="EMT67246.1"/>
    <property type="molecule type" value="Genomic_DNA"/>
</dbReference>
<dbReference type="OrthoDB" id="329835at2759"/>
<name>N1RNU8_FUSC4</name>
<gene>
    <name evidence="5" type="ORF">FOC4_g10005318</name>
</gene>
<evidence type="ECO:0000256" key="1">
    <source>
        <dbReference type="ARBA" id="ARBA00022450"/>
    </source>
</evidence>
<dbReference type="SMART" id="SM00825">
    <property type="entry name" value="PKS_KS"/>
    <property type="match status" value="1"/>
</dbReference>
<dbReference type="GO" id="GO:0004312">
    <property type="term" value="F:fatty acid synthase activity"/>
    <property type="evidence" value="ECO:0007669"/>
    <property type="project" value="TreeGrafter"/>
</dbReference>
<dbReference type="GO" id="GO:0006633">
    <property type="term" value="P:fatty acid biosynthetic process"/>
    <property type="evidence" value="ECO:0007669"/>
    <property type="project" value="InterPro"/>
</dbReference>
<dbReference type="PANTHER" id="PTHR43775:SF21">
    <property type="entry name" value="NON-REDUCING POLYKETIDE SYNTHASE AUSA-RELATED"/>
    <property type="match status" value="1"/>
</dbReference>
<evidence type="ECO:0000259" key="4">
    <source>
        <dbReference type="PROSITE" id="PS52004"/>
    </source>
</evidence>
<keyword evidence="2" id="KW-0597">Phosphoprotein</keyword>
<dbReference type="InterPro" id="IPR014031">
    <property type="entry name" value="Ketoacyl_synth_C"/>
</dbReference>
<dbReference type="InterPro" id="IPR018201">
    <property type="entry name" value="Ketoacyl_synth_AS"/>
</dbReference>
<dbReference type="Proteomes" id="UP000016929">
    <property type="component" value="Unassembled WGS sequence"/>
</dbReference>
<protein>
    <submittedName>
        <fullName evidence="5">Conidial yellow pigment biosynthesis polyketide synthase</fullName>
    </submittedName>
</protein>
<feature type="domain" description="Ketosynthase family 3 (KS3)" evidence="4">
    <location>
        <begin position="235"/>
        <end position="519"/>
    </location>
</feature>
<dbReference type="Gene3D" id="3.40.47.10">
    <property type="match status" value="1"/>
</dbReference>
<feature type="non-terminal residue" evidence="5">
    <location>
        <position position="1"/>
    </location>
</feature>
<keyword evidence="3" id="KW-0808">Transferase</keyword>
<dbReference type="InterPro" id="IPR014030">
    <property type="entry name" value="Ketoacyl_synth_N"/>
</dbReference>
<dbReference type="PROSITE" id="PS52004">
    <property type="entry name" value="KS3_2"/>
    <property type="match status" value="1"/>
</dbReference>
<dbReference type="SUPFAM" id="SSF53901">
    <property type="entry name" value="Thiolase-like"/>
    <property type="match status" value="1"/>
</dbReference>
<dbReference type="PANTHER" id="PTHR43775">
    <property type="entry name" value="FATTY ACID SYNTHASE"/>
    <property type="match status" value="1"/>
</dbReference>
<accession>N1RNU8</accession>
<evidence type="ECO:0000313" key="6">
    <source>
        <dbReference type="Proteomes" id="UP000016929"/>
    </source>
</evidence>
<proteinExistence type="predicted"/>
<dbReference type="GO" id="GO:0004315">
    <property type="term" value="F:3-oxoacyl-[acyl-carrier-protein] synthase activity"/>
    <property type="evidence" value="ECO:0007669"/>
    <property type="project" value="InterPro"/>
</dbReference>
<evidence type="ECO:0000313" key="5">
    <source>
        <dbReference type="EMBL" id="EMT67246.1"/>
    </source>
</evidence>
<evidence type="ECO:0000256" key="3">
    <source>
        <dbReference type="ARBA" id="ARBA00022679"/>
    </source>
</evidence>
<reference evidence="6" key="2">
    <citation type="journal article" date="2014" name="PLoS ONE">
        <title>Genome and Transcriptome Analysis of the Fungal Pathogen Fusarium oxysporum f. sp. cubense Causing Banana Vascular Wilt Disease.</title>
        <authorList>
            <person name="Guo L."/>
            <person name="Han L."/>
            <person name="Yang L."/>
            <person name="Zeng H."/>
            <person name="Fan D."/>
            <person name="Zhu Y."/>
            <person name="Feng Y."/>
            <person name="Wang G."/>
            <person name="Peng C."/>
            <person name="Jiang X."/>
            <person name="Zhou D."/>
            <person name="Ni P."/>
            <person name="Liang C."/>
            <person name="Liu L."/>
            <person name="Wang J."/>
            <person name="Mao C."/>
            <person name="Fang X."/>
            <person name="Peng M."/>
            <person name="Huang J."/>
        </authorList>
    </citation>
    <scope>NUCLEOTIDE SEQUENCE [LARGE SCALE GENOMIC DNA]</scope>
    <source>
        <strain evidence="6">race 4</strain>
    </source>
</reference>
<keyword evidence="1" id="KW-0596">Phosphopantetheine</keyword>